<keyword evidence="1" id="KW-0175">Coiled coil</keyword>
<feature type="coiled-coil region" evidence="1">
    <location>
        <begin position="19"/>
        <end position="46"/>
    </location>
</feature>
<protein>
    <submittedName>
        <fullName evidence="2">Uncharacterized protein</fullName>
    </submittedName>
</protein>
<keyword evidence="3" id="KW-1185">Reference proteome</keyword>
<organism evidence="2 3">
    <name type="scientific">Spinactinospora alkalitolerans</name>
    <dbReference type="NCBI Taxonomy" id="687207"/>
    <lineage>
        <taxon>Bacteria</taxon>
        <taxon>Bacillati</taxon>
        <taxon>Actinomycetota</taxon>
        <taxon>Actinomycetes</taxon>
        <taxon>Streptosporangiales</taxon>
        <taxon>Nocardiopsidaceae</taxon>
        <taxon>Spinactinospora</taxon>
    </lineage>
</organism>
<accession>A0A852TQ84</accession>
<dbReference type="RefSeq" id="WP_179641925.1">
    <property type="nucleotide sequence ID" value="NZ_BAAAYY010000002.1"/>
</dbReference>
<sequence length="52" mass="6506">MLLHELVRLEKTVDDKRRRRRHRLNARQLRAQLREERRAEQALMEIRVSRLC</sequence>
<comment type="caution">
    <text evidence="2">The sequence shown here is derived from an EMBL/GenBank/DDBJ whole genome shotgun (WGS) entry which is preliminary data.</text>
</comment>
<dbReference type="Proteomes" id="UP000589036">
    <property type="component" value="Unassembled WGS sequence"/>
</dbReference>
<gene>
    <name evidence="2" type="ORF">HDA32_000875</name>
</gene>
<proteinExistence type="predicted"/>
<evidence type="ECO:0000256" key="1">
    <source>
        <dbReference type="SAM" id="Coils"/>
    </source>
</evidence>
<dbReference type="EMBL" id="JACCCC010000001">
    <property type="protein sequence ID" value="NYE45755.1"/>
    <property type="molecule type" value="Genomic_DNA"/>
</dbReference>
<name>A0A852TQ84_9ACTN</name>
<reference evidence="2 3" key="1">
    <citation type="submission" date="2020-07" db="EMBL/GenBank/DDBJ databases">
        <title>Sequencing the genomes of 1000 actinobacteria strains.</title>
        <authorList>
            <person name="Klenk H.-P."/>
        </authorList>
    </citation>
    <scope>NUCLEOTIDE SEQUENCE [LARGE SCALE GENOMIC DNA]</scope>
    <source>
        <strain evidence="2 3">CXB654</strain>
    </source>
</reference>
<evidence type="ECO:0000313" key="2">
    <source>
        <dbReference type="EMBL" id="NYE45755.1"/>
    </source>
</evidence>
<evidence type="ECO:0000313" key="3">
    <source>
        <dbReference type="Proteomes" id="UP000589036"/>
    </source>
</evidence>
<dbReference type="AlphaFoldDB" id="A0A852TQ84"/>